<dbReference type="Proteomes" id="UP001490330">
    <property type="component" value="Unassembled WGS sequence"/>
</dbReference>
<dbReference type="EMBL" id="JBEPCV010000075">
    <property type="protein sequence ID" value="MER6909691.1"/>
    <property type="molecule type" value="Genomic_DNA"/>
</dbReference>
<organism evidence="1 2">
    <name type="scientific">Streptomyces flaveolus</name>
    <dbReference type="NCBI Taxonomy" id="67297"/>
    <lineage>
        <taxon>Bacteria</taxon>
        <taxon>Bacillati</taxon>
        <taxon>Actinomycetota</taxon>
        <taxon>Actinomycetes</taxon>
        <taxon>Kitasatosporales</taxon>
        <taxon>Streptomycetaceae</taxon>
        <taxon>Streptomyces</taxon>
    </lineage>
</organism>
<dbReference type="RefSeq" id="WP_350725833.1">
    <property type="nucleotide sequence ID" value="NZ_JBEPCO010000078.1"/>
</dbReference>
<name>A0ABV1VUG2_9ACTN</name>
<dbReference type="InterPro" id="IPR046302">
    <property type="entry name" value="DUF6417"/>
</dbReference>
<keyword evidence="2" id="KW-1185">Reference proteome</keyword>
<comment type="caution">
    <text evidence="1">The sequence shown here is derived from an EMBL/GenBank/DDBJ whole genome shotgun (WGS) entry which is preliminary data.</text>
</comment>
<protein>
    <submittedName>
        <fullName evidence="1">DUF6417 family protein</fullName>
    </submittedName>
</protein>
<dbReference type="Pfam" id="PF19981">
    <property type="entry name" value="DUF6417"/>
    <property type="match status" value="1"/>
</dbReference>
<proteinExistence type="predicted"/>
<evidence type="ECO:0000313" key="2">
    <source>
        <dbReference type="Proteomes" id="UP001490330"/>
    </source>
</evidence>
<gene>
    <name evidence="1" type="ORF">ABT322_39560</name>
</gene>
<accession>A0ABV1VUG2</accession>
<reference evidence="1 2" key="1">
    <citation type="submission" date="2024-06" db="EMBL/GenBank/DDBJ databases">
        <title>The Natural Products Discovery Center: Release of the First 8490 Sequenced Strains for Exploring Actinobacteria Biosynthetic Diversity.</title>
        <authorList>
            <person name="Kalkreuter E."/>
            <person name="Kautsar S.A."/>
            <person name="Yang D."/>
            <person name="Bader C.D."/>
            <person name="Teijaro C.N."/>
            <person name="Fluegel L."/>
            <person name="Davis C.M."/>
            <person name="Simpson J.R."/>
            <person name="Lauterbach L."/>
            <person name="Steele A.D."/>
            <person name="Gui C."/>
            <person name="Meng S."/>
            <person name="Li G."/>
            <person name="Viehrig K."/>
            <person name="Ye F."/>
            <person name="Su P."/>
            <person name="Kiefer A.F."/>
            <person name="Nichols A."/>
            <person name="Cepeda A.J."/>
            <person name="Yan W."/>
            <person name="Fan B."/>
            <person name="Jiang Y."/>
            <person name="Adhikari A."/>
            <person name="Zheng C.-J."/>
            <person name="Schuster L."/>
            <person name="Cowan T.M."/>
            <person name="Smanski M.J."/>
            <person name="Chevrette M.G."/>
            <person name="De Carvalho L.P.S."/>
            <person name="Shen B."/>
        </authorList>
    </citation>
    <scope>NUCLEOTIDE SEQUENCE [LARGE SCALE GENOMIC DNA]</scope>
    <source>
        <strain evidence="1 2">NPDC000632</strain>
    </source>
</reference>
<sequence>MDGYEDLDLDEIDFAPMETAGERLPLLTLQEAHDYVR</sequence>
<evidence type="ECO:0000313" key="1">
    <source>
        <dbReference type="EMBL" id="MER6909691.1"/>
    </source>
</evidence>